<proteinExistence type="predicted"/>
<dbReference type="Proteomes" id="UP001148838">
    <property type="component" value="Unassembled WGS sequence"/>
</dbReference>
<comment type="caution">
    <text evidence="1">The sequence shown here is derived from an EMBL/GenBank/DDBJ whole genome shotgun (WGS) entry which is preliminary data.</text>
</comment>
<evidence type="ECO:0000313" key="2">
    <source>
        <dbReference type="Proteomes" id="UP001148838"/>
    </source>
</evidence>
<protein>
    <submittedName>
        <fullName evidence="1">Uncharacterized protein</fullName>
    </submittedName>
</protein>
<organism evidence="1 2">
    <name type="scientific">Periplaneta americana</name>
    <name type="common">American cockroach</name>
    <name type="synonym">Blatta americana</name>
    <dbReference type="NCBI Taxonomy" id="6978"/>
    <lineage>
        <taxon>Eukaryota</taxon>
        <taxon>Metazoa</taxon>
        <taxon>Ecdysozoa</taxon>
        <taxon>Arthropoda</taxon>
        <taxon>Hexapoda</taxon>
        <taxon>Insecta</taxon>
        <taxon>Pterygota</taxon>
        <taxon>Neoptera</taxon>
        <taxon>Polyneoptera</taxon>
        <taxon>Dictyoptera</taxon>
        <taxon>Blattodea</taxon>
        <taxon>Blattoidea</taxon>
        <taxon>Blattidae</taxon>
        <taxon>Blattinae</taxon>
        <taxon>Periplaneta</taxon>
    </lineage>
</organism>
<name>A0ABQ8S6D4_PERAM</name>
<evidence type="ECO:0000313" key="1">
    <source>
        <dbReference type="EMBL" id="KAJ4429498.1"/>
    </source>
</evidence>
<dbReference type="EMBL" id="JAJSOF020000033">
    <property type="protein sequence ID" value="KAJ4429498.1"/>
    <property type="molecule type" value="Genomic_DNA"/>
</dbReference>
<sequence>MSPGSSIESYPAFAHIGLRENPGKNLNQKSNRKSKELAYKTLVRTIMEYGAVGWDPYRKKQIDSIEKVQRKAAKYVKMGKGHEYAIRKVQDNREDFELNGLHQLLVYADDVNMLAENPQTTRENTGILLEATTRDGNDISVFTKYRYFRFDIAIYRYRNFDSIYRIIYRFSHKFIDYFVGLLSLSTTKSTLDNSDNSREMALMKPFSSFFTSEIIAIVISEKPEGSGHRALNVTDVLDMVHNLSRFTTELPSRTRFNAKCPTAWRCEILET</sequence>
<gene>
    <name evidence="1" type="ORF">ANN_21667</name>
</gene>
<keyword evidence="2" id="KW-1185">Reference proteome</keyword>
<accession>A0ABQ8S6D4</accession>
<reference evidence="1 2" key="1">
    <citation type="journal article" date="2022" name="Allergy">
        <title>Genome assembly and annotation of Periplaneta americana reveal a comprehensive cockroach allergen profile.</title>
        <authorList>
            <person name="Wang L."/>
            <person name="Xiong Q."/>
            <person name="Saelim N."/>
            <person name="Wang L."/>
            <person name="Nong W."/>
            <person name="Wan A.T."/>
            <person name="Shi M."/>
            <person name="Liu X."/>
            <person name="Cao Q."/>
            <person name="Hui J.H.L."/>
            <person name="Sookrung N."/>
            <person name="Leung T.F."/>
            <person name="Tungtrongchitr A."/>
            <person name="Tsui S.K.W."/>
        </authorList>
    </citation>
    <scope>NUCLEOTIDE SEQUENCE [LARGE SCALE GENOMIC DNA]</scope>
    <source>
        <strain evidence="1">PWHHKU_190912</strain>
    </source>
</reference>